<dbReference type="Gene3D" id="1.20.5.3310">
    <property type="match status" value="1"/>
</dbReference>
<proteinExistence type="inferred from homology"/>
<keyword evidence="4 9" id="KW-0812">Transmembrane</keyword>
<dbReference type="EMBL" id="JACHMC010000001">
    <property type="protein sequence ID" value="MBB4882331.1"/>
    <property type="molecule type" value="Genomic_DNA"/>
</dbReference>
<evidence type="ECO:0000256" key="7">
    <source>
        <dbReference type="ARBA" id="ARBA00023010"/>
    </source>
</evidence>
<dbReference type="HAMAP" id="MF_00237">
    <property type="entry name" value="TatB"/>
    <property type="match status" value="1"/>
</dbReference>
<keyword evidence="2 9" id="KW-0813">Transport</keyword>
<dbReference type="Pfam" id="PF02416">
    <property type="entry name" value="TatA_B_E"/>
    <property type="match status" value="1"/>
</dbReference>
<protein>
    <recommendedName>
        <fullName evidence="9">Sec-independent protein translocase protein TatB</fullName>
    </recommendedName>
</protein>
<reference evidence="11 12" key="1">
    <citation type="submission" date="2020-08" db="EMBL/GenBank/DDBJ databases">
        <title>Sequencing the genomes of 1000 actinobacteria strains.</title>
        <authorList>
            <person name="Klenk H.-P."/>
        </authorList>
    </citation>
    <scope>NUCLEOTIDE SEQUENCE [LARGE SCALE GENOMIC DNA]</scope>
    <source>
        <strain evidence="11 12">DSM 19079</strain>
    </source>
</reference>
<dbReference type="AlphaFoldDB" id="A0A4Y8X2L6"/>
<dbReference type="NCBIfam" id="TIGR01410">
    <property type="entry name" value="tatB"/>
    <property type="match status" value="1"/>
</dbReference>
<feature type="region of interest" description="Disordered" evidence="10">
    <location>
        <begin position="81"/>
        <end position="153"/>
    </location>
</feature>
<dbReference type="RefSeq" id="WP_135029646.1">
    <property type="nucleotide sequence ID" value="NZ_BMLA01000005.1"/>
</dbReference>
<dbReference type="PANTHER" id="PTHR33162:SF1">
    <property type="entry name" value="SEC-INDEPENDENT PROTEIN TRANSLOCASE PROTEIN TATA, CHLOROPLASTIC"/>
    <property type="match status" value="1"/>
</dbReference>
<evidence type="ECO:0000256" key="3">
    <source>
        <dbReference type="ARBA" id="ARBA00022475"/>
    </source>
</evidence>
<name>A0A4Y8X2L6_9MICC</name>
<evidence type="ECO:0000256" key="4">
    <source>
        <dbReference type="ARBA" id="ARBA00022692"/>
    </source>
</evidence>
<organism evidence="11 12">
    <name type="scientific">Micrococcus flavus</name>
    <dbReference type="NCBI Taxonomy" id="384602"/>
    <lineage>
        <taxon>Bacteria</taxon>
        <taxon>Bacillati</taxon>
        <taxon>Actinomycetota</taxon>
        <taxon>Actinomycetes</taxon>
        <taxon>Micrococcales</taxon>
        <taxon>Micrococcaceae</taxon>
        <taxon>Micrococcus</taxon>
    </lineage>
</organism>
<keyword evidence="5 9" id="KW-0653">Protein transport</keyword>
<dbReference type="GO" id="GO:0008320">
    <property type="term" value="F:protein transmembrane transporter activity"/>
    <property type="evidence" value="ECO:0007669"/>
    <property type="project" value="UniProtKB-UniRule"/>
</dbReference>
<dbReference type="Proteomes" id="UP000560081">
    <property type="component" value="Unassembled WGS sequence"/>
</dbReference>
<dbReference type="InterPro" id="IPR018448">
    <property type="entry name" value="TatB"/>
</dbReference>
<dbReference type="GO" id="GO:0033281">
    <property type="term" value="C:TAT protein transport complex"/>
    <property type="evidence" value="ECO:0007669"/>
    <property type="project" value="UniProtKB-UniRule"/>
</dbReference>
<accession>A0A4Y8X2L6</accession>
<evidence type="ECO:0000256" key="9">
    <source>
        <dbReference type="HAMAP-Rule" id="MF_00237"/>
    </source>
</evidence>
<dbReference type="PANTHER" id="PTHR33162">
    <property type="entry name" value="SEC-INDEPENDENT PROTEIN TRANSLOCASE PROTEIN TATA, CHLOROPLASTIC"/>
    <property type="match status" value="1"/>
</dbReference>
<feature type="region of interest" description="Disordered" evidence="10">
    <location>
        <begin position="181"/>
        <end position="236"/>
    </location>
</feature>
<evidence type="ECO:0000256" key="5">
    <source>
        <dbReference type="ARBA" id="ARBA00022927"/>
    </source>
</evidence>
<comment type="subcellular location">
    <subcellularLocation>
        <location evidence="9">Cell membrane</location>
        <topology evidence="9">Single-pass membrane protein</topology>
    </subcellularLocation>
    <subcellularLocation>
        <location evidence="1">Membrane</location>
        <topology evidence="1">Single-pass membrane protein</topology>
    </subcellularLocation>
</comment>
<evidence type="ECO:0000256" key="1">
    <source>
        <dbReference type="ARBA" id="ARBA00004167"/>
    </source>
</evidence>
<keyword evidence="6 9" id="KW-1133">Transmembrane helix</keyword>
<keyword evidence="3 9" id="KW-1003">Cell membrane</keyword>
<dbReference type="PRINTS" id="PR01506">
    <property type="entry name" value="TATBPROTEIN"/>
</dbReference>
<evidence type="ECO:0000256" key="6">
    <source>
        <dbReference type="ARBA" id="ARBA00022989"/>
    </source>
</evidence>
<evidence type="ECO:0000256" key="10">
    <source>
        <dbReference type="SAM" id="MobiDB-lite"/>
    </source>
</evidence>
<evidence type="ECO:0000313" key="12">
    <source>
        <dbReference type="Proteomes" id="UP000560081"/>
    </source>
</evidence>
<keyword evidence="7 9" id="KW-0811">Translocation</keyword>
<dbReference type="GO" id="GO:0043953">
    <property type="term" value="P:protein transport by the Tat complex"/>
    <property type="evidence" value="ECO:0007669"/>
    <property type="project" value="UniProtKB-UniRule"/>
</dbReference>
<comment type="subunit">
    <text evidence="9">The Tat system comprises two distinct complexes: a TatABC complex, containing multiple copies of TatA, TatB and TatC subunits, and a separate TatA complex, containing only TatA subunits. Substrates initially bind to the TatABC complex, which probably triggers association of the separate TatA complex to form the active translocon.</text>
</comment>
<keyword evidence="8 9" id="KW-0472">Membrane</keyword>
<gene>
    <name evidence="9" type="primary">tatB</name>
    <name evidence="11" type="ORF">BJ976_000682</name>
</gene>
<sequence length="236" mass="25059">MLGINGSELIILIVIALVVLGPEKLPEYTRSLTQWIRRMRDMAEGAKTQFKEETGTDFDEVDWRKYDPRQYDPRRIIREALAEPVGGSSPAARAQELTGVSAEDVHGGLTQQDLRDMDPRTLFRRPSGDGSSAAPADDAPDTSAATAPTTTPDVATSVSAGGALAGGAAAALLASGRAQDVLDVQEPEASPADRPSPAPVREDRTAPAGRPRRLETEPRPLDLLGLAPAPFDVDAT</sequence>
<dbReference type="InterPro" id="IPR003369">
    <property type="entry name" value="TatA/B/E"/>
</dbReference>
<feature type="compositionally biased region" description="Low complexity" evidence="10">
    <location>
        <begin position="128"/>
        <end position="153"/>
    </location>
</feature>
<comment type="similarity">
    <text evidence="9">Belongs to the TatB family.</text>
</comment>
<keyword evidence="12" id="KW-1185">Reference proteome</keyword>
<evidence type="ECO:0000256" key="8">
    <source>
        <dbReference type="ARBA" id="ARBA00023136"/>
    </source>
</evidence>
<dbReference type="OrthoDB" id="3267321at2"/>
<evidence type="ECO:0000256" key="2">
    <source>
        <dbReference type="ARBA" id="ARBA00022448"/>
    </source>
</evidence>
<comment type="caution">
    <text evidence="11">The sequence shown here is derived from an EMBL/GenBank/DDBJ whole genome shotgun (WGS) entry which is preliminary data.</text>
</comment>
<comment type="function">
    <text evidence="9">Part of the twin-arginine translocation (Tat) system that transports large folded proteins containing a characteristic twin-arginine motif in their signal peptide across membranes. Together with TatC, TatB is part of a receptor directly interacting with Tat signal peptides. TatB may form an oligomeric binding site that transiently accommodates folded Tat precursor proteins before their translocation.</text>
</comment>
<evidence type="ECO:0000313" key="11">
    <source>
        <dbReference type="EMBL" id="MBB4882331.1"/>
    </source>
</evidence>